<feature type="region of interest" description="Disordered" evidence="1">
    <location>
        <begin position="73"/>
        <end position="93"/>
    </location>
</feature>
<comment type="caution">
    <text evidence="2">The sequence shown here is derived from an EMBL/GenBank/DDBJ whole genome shotgun (WGS) entry which is preliminary data.</text>
</comment>
<organism evidence="2 3">
    <name type="scientific">Streptomyces carpinensis</name>
    <dbReference type="NCBI Taxonomy" id="66369"/>
    <lineage>
        <taxon>Bacteria</taxon>
        <taxon>Bacillati</taxon>
        <taxon>Actinomycetota</taxon>
        <taxon>Actinomycetes</taxon>
        <taxon>Kitasatosporales</taxon>
        <taxon>Streptomycetaceae</taxon>
        <taxon>Streptomyces</taxon>
    </lineage>
</organism>
<name>A0ABV1WG70_9ACTN</name>
<evidence type="ECO:0000313" key="3">
    <source>
        <dbReference type="Proteomes" id="UP001458415"/>
    </source>
</evidence>
<evidence type="ECO:0000256" key="1">
    <source>
        <dbReference type="SAM" id="MobiDB-lite"/>
    </source>
</evidence>
<accession>A0ABV1WG70</accession>
<sequence>MSPDLEEDFLRQRSTTRETLKGVGKLERGDLLAALRHVARQPESTLLRLPGLPSGWRGAGRLVMAPIAMPMPPMVDPTDSRPPRVPDKGVQLP</sequence>
<keyword evidence="3" id="KW-1185">Reference proteome</keyword>
<gene>
    <name evidence="2" type="ORF">ABT317_38280</name>
</gene>
<reference evidence="2 3" key="1">
    <citation type="submission" date="2024-06" db="EMBL/GenBank/DDBJ databases">
        <title>The Natural Products Discovery Center: Release of the First 8490 Sequenced Strains for Exploring Actinobacteria Biosynthetic Diversity.</title>
        <authorList>
            <person name="Kalkreuter E."/>
            <person name="Kautsar S.A."/>
            <person name="Yang D."/>
            <person name="Bader C.D."/>
            <person name="Teijaro C.N."/>
            <person name="Fluegel L."/>
            <person name="Davis C.M."/>
            <person name="Simpson J.R."/>
            <person name="Lauterbach L."/>
            <person name="Steele A.D."/>
            <person name="Gui C."/>
            <person name="Meng S."/>
            <person name="Li G."/>
            <person name="Viehrig K."/>
            <person name="Ye F."/>
            <person name="Su P."/>
            <person name="Kiefer A.F."/>
            <person name="Nichols A."/>
            <person name="Cepeda A.J."/>
            <person name="Yan W."/>
            <person name="Fan B."/>
            <person name="Jiang Y."/>
            <person name="Adhikari A."/>
            <person name="Zheng C.-J."/>
            <person name="Schuster L."/>
            <person name="Cowan T.M."/>
            <person name="Smanski M.J."/>
            <person name="Chevrette M.G."/>
            <person name="De Carvalho L.P.S."/>
            <person name="Shen B."/>
        </authorList>
    </citation>
    <scope>NUCLEOTIDE SEQUENCE [LARGE SCALE GENOMIC DNA]</scope>
    <source>
        <strain evidence="2 3">NPDC000634</strain>
    </source>
</reference>
<dbReference type="EMBL" id="JBEPCU010001105">
    <property type="protein sequence ID" value="MER6982657.1"/>
    <property type="molecule type" value="Genomic_DNA"/>
</dbReference>
<proteinExistence type="predicted"/>
<protein>
    <submittedName>
        <fullName evidence="2">Uncharacterized protein</fullName>
    </submittedName>
</protein>
<feature type="compositionally biased region" description="Basic and acidic residues" evidence="1">
    <location>
        <begin position="78"/>
        <end position="87"/>
    </location>
</feature>
<evidence type="ECO:0000313" key="2">
    <source>
        <dbReference type="EMBL" id="MER6982657.1"/>
    </source>
</evidence>
<dbReference type="Proteomes" id="UP001458415">
    <property type="component" value="Unassembled WGS sequence"/>
</dbReference>